<name>A0A2S6H651_9GAMM</name>
<protein>
    <submittedName>
        <fullName evidence="1">ElaB/YqjD/DUF883 family membrane-anchored ribosome-binding protein</fullName>
    </submittedName>
</protein>
<dbReference type="AlphaFoldDB" id="A0A2S6H651"/>
<dbReference type="EMBL" id="PTIZ01000015">
    <property type="protein sequence ID" value="PPK72962.1"/>
    <property type="molecule type" value="Genomic_DNA"/>
</dbReference>
<dbReference type="RefSeq" id="WP_006889797.1">
    <property type="nucleotide sequence ID" value="NZ_PTIZ01000015.1"/>
</dbReference>
<comment type="caution">
    <text evidence="1">The sequence shown here is derived from an EMBL/GenBank/DDBJ whole genome shotgun (WGS) entry which is preliminary data.</text>
</comment>
<proteinExistence type="predicted"/>
<reference evidence="1 2" key="1">
    <citation type="submission" date="2018-02" db="EMBL/GenBank/DDBJ databases">
        <title>Subsurface microbial communities from deep shales in Ohio and West Virginia, USA.</title>
        <authorList>
            <person name="Wrighton K."/>
        </authorList>
    </citation>
    <scope>NUCLEOTIDE SEQUENCE [LARGE SCALE GENOMIC DNA]</scope>
    <source>
        <strain evidence="1 2">OWC-DMM</strain>
    </source>
</reference>
<organism evidence="1 2">
    <name type="scientific">Methylobacter tundripaludum</name>
    <dbReference type="NCBI Taxonomy" id="173365"/>
    <lineage>
        <taxon>Bacteria</taxon>
        <taxon>Pseudomonadati</taxon>
        <taxon>Pseudomonadota</taxon>
        <taxon>Gammaproteobacteria</taxon>
        <taxon>Methylococcales</taxon>
        <taxon>Methylococcaceae</taxon>
        <taxon>Methylobacter</taxon>
    </lineage>
</organism>
<accession>A0A2S6H651</accession>
<evidence type="ECO:0000313" key="2">
    <source>
        <dbReference type="Proteomes" id="UP000240010"/>
    </source>
</evidence>
<dbReference type="Proteomes" id="UP000240010">
    <property type="component" value="Unassembled WGS sequence"/>
</dbReference>
<evidence type="ECO:0000313" key="1">
    <source>
        <dbReference type="EMBL" id="PPK72962.1"/>
    </source>
</evidence>
<gene>
    <name evidence="1" type="ORF">B0F87_1158</name>
</gene>
<sequence length="76" mass="8308">METIDKAADLANEAYDKIASTTHQAVETLGEKGEQLINAEQHLMKNCRGYVRDNPITSVLITAAVSFVLGRLSSRC</sequence>